<organism evidence="5 6">
    <name type="scientific">Ceutorhynchus assimilis</name>
    <name type="common">cabbage seed weevil</name>
    <dbReference type="NCBI Taxonomy" id="467358"/>
    <lineage>
        <taxon>Eukaryota</taxon>
        <taxon>Metazoa</taxon>
        <taxon>Ecdysozoa</taxon>
        <taxon>Arthropoda</taxon>
        <taxon>Hexapoda</taxon>
        <taxon>Insecta</taxon>
        <taxon>Pterygota</taxon>
        <taxon>Neoptera</taxon>
        <taxon>Endopterygota</taxon>
        <taxon>Coleoptera</taxon>
        <taxon>Polyphaga</taxon>
        <taxon>Cucujiformia</taxon>
        <taxon>Curculionidae</taxon>
        <taxon>Ceutorhynchinae</taxon>
        <taxon>Ceutorhynchus</taxon>
    </lineage>
</organism>
<reference evidence="5" key="1">
    <citation type="submission" date="2022-01" db="EMBL/GenBank/DDBJ databases">
        <authorList>
            <person name="King R."/>
        </authorList>
    </citation>
    <scope>NUCLEOTIDE SEQUENCE</scope>
</reference>
<evidence type="ECO:0000256" key="1">
    <source>
        <dbReference type="ARBA" id="ARBA00004123"/>
    </source>
</evidence>
<dbReference type="PROSITE" id="PS51477">
    <property type="entry name" value="PAH"/>
    <property type="match status" value="1"/>
</dbReference>
<feature type="compositionally biased region" description="Low complexity" evidence="4">
    <location>
        <begin position="168"/>
        <end position="184"/>
    </location>
</feature>
<dbReference type="InterPro" id="IPR036600">
    <property type="entry name" value="PAH_sf"/>
</dbReference>
<feature type="region of interest" description="Disordered" evidence="4">
    <location>
        <begin position="153"/>
        <end position="208"/>
    </location>
</feature>
<dbReference type="InterPro" id="IPR039774">
    <property type="entry name" value="Sin3-like"/>
</dbReference>
<dbReference type="GO" id="GO:0005634">
    <property type="term" value="C:nucleus"/>
    <property type="evidence" value="ECO:0007669"/>
    <property type="project" value="UniProtKB-SubCell"/>
</dbReference>
<dbReference type="PANTHER" id="PTHR12346">
    <property type="entry name" value="SIN3B-RELATED"/>
    <property type="match status" value="1"/>
</dbReference>
<keyword evidence="6" id="KW-1185">Reference proteome</keyword>
<evidence type="ECO:0000313" key="5">
    <source>
        <dbReference type="EMBL" id="CAG9760567.1"/>
    </source>
</evidence>
<accession>A0A9N9MC28</accession>
<evidence type="ECO:0000313" key="6">
    <source>
        <dbReference type="Proteomes" id="UP001152799"/>
    </source>
</evidence>
<dbReference type="Pfam" id="PF02671">
    <property type="entry name" value="PAH"/>
    <property type="match status" value="1"/>
</dbReference>
<dbReference type="OrthoDB" id="10265969at2759"/>
<proteinExistence type="predicted"/>
<sequence length="208" mass="23556">MFAISQINEVRSVRYFDVKVFTFLKLDNCSQLNLIWNKTSISNTMSVEATAGTSPRTTHYLQKYPDLDPQTLRIILSFLDLVESKLRSESFSEFLNSFTLFRAQRIDATGLTQRVLDLFEGFPDLVVQFRKFLPPNYRIVEQRSEQGGTKFFLSVDVPSQPPPPPSQLPQSPSQQLQQAVSPSAEDVGNQIVELNHQGRRNGGTGIEE</sequence>
<evidence type="ECO:0000256" key="4">
    <source>
        <dbReference type="SAM" id="MobiDB-lite"/>
    </source>
</evidence>
<dbReference type="InterPro" id="IPR003822">
    <property type="entry name" value="PAH"/>
</dbReference>
<evidence type="ECO:0000256" key="2">
    <source>
        <dbReference type="ARBA" id="ARBA00023242"/>
    </source>
</evidence>
<dbReference type="GO" id="GO:0003714">
    <property type="term" value="F:transcription corepressor activity"/>
    <property type="evidence" value="ECO:0007669"/>
    <property type="project" value="InterPro"/>
</dbReference>
<dbReference type="AlphaFoldDB" id="A0A9N9MC28"/>
<dbReference type="Proteomes" id="UP001152799">
    <property type="component" value="Chromosome 1"/>
</dbReference>
<protein>
    <submittedName>
        <fullName evidence="5">Uncharacterized protein</fullName>
    </submittedName>
</protein>
<name>A0A9N9MC28_9CUCU</name>
<dbReference type="EMBL" id="OU892277">
    <property type="protein sequence ID" value="CAG9760567.1"/>
    <property type="molecule type" value="Genomic_DNA"/>
</dbReference>
<dbReference type="SUPFAM" id="SSF47762">
    <property type="entry name" value="PAH2 domain"/>
    <property type="match status" value="1"/>
</dbReference>
<comment type="subcellular location">
    <subcellularLocation>
        <location evidence="1 3">Nucleus</location>
    </subcellularLocation>
</comment>
<dbReference type="Gene3D" id="1.20.1160.11">
    <property type="entry name" value="Paired amphipathic helix"/>
    <property type="match status" value="1"/>
</dbReference>
<gene>
    <name evidence="5" type="ORF">CEUTPL_LOCUS1291</name>
</gene>
<evidence type="ECO:0000256" key="3">
    <source>
        <dbReference type="PROSITE-ProRule" id="PRU00810"/>
    </source>
</evidence>
<keyword evidence="2 3" id="KW-0539">Nucleus</keyword>